<dbReference type="InterPro" id="IPR002575">
    <property type="entry name" value="Aminoglycoside_PTrfase"/>
</dbReference>
<accession>A0A1G2H1H0</accession>
<feature type="domain" description="Aminoglycoside phosphotransferase" evidence="2">
    <location>
        <begin position="52"/>
        <end position="271"/>
    </location>
</feature>
<dbReference type="Proteomes" id="UP000177954">
    <property type="component" value="Unassembled WGS sequence"/>
</dbReference>
<dbReference type="Pfam" id="PF01636">
    <property type="entry name" value="APH"/>
    <property type="match status" value="1"/>
</dbReference>
<dbReference type="STRING" id="1802129.A3J04_00365"/>
<comment type="caution">
    <text evidence="3">The sequence shown here is derived from an EMBL/GenBank/DDBJ whole genome shotgun (WGS) entry which is preliminary data.</text>
</comment>
<gene>
    <name evidence="3" type="ORF">A3J04_00365</name>
</gene>
<dbReference type="AlphaFoldDB" id="A0A1G2H1H0"/>
<dbReference type="EMBL" id="MHNZ01000019">
    <property type="protein sequence ID" value="OGZ56325.1"/>
    <property type="molecule type" value="Genomic_DNA"/>
</dbReference>
<name>A0A1G2H1H0_9BACT</name>
<organism evidence="3 4">
    <name type="scientific">Candidatus Ryanbacteria bacterium RIFCSPLOWO2_02_FULL_47_14</name>
    <dbReference type="NCBI Taxonomy" id="1802129"/>
    <lineage>
        <taxon>Bacteria</taxon>
        <taxon>Candidatus Ryaniibacteriota</taxon>
    </lineage>
</organism>
<reference evidence="3 4" key="1">
    <citation type="journal article" date="2016" name="Nat. Commun.">
        <title>Thousands of microbial genomes shed light on interconnected biogeochemical processes in an aquifer system.</title>
        <authorList>
            <person name="Anantharaman K."/>
            <person name="Brown C.T."/>
            <person name="Hug L.A."/>
            <person name="Sharon I."/>
            <person name="Castelle C.J."/>
            <person name="Probst A.J."/>
            <person name="Thomas B.C."/>
            <person name="Singh A."/>
            <person name="Wilkins M.J."/>
            <person name="Karaoz U."/>
            <person name="Brodie E.L."/>
            <person name="Williams K.H."/>
            <person name="Hubbard S.S."/>
            <person name="Banfield J.F."/>
        </authorList>
    </citation>
    <scope>NUCLEOTIDE SEQUENCE [LARGE SCALE GENOMIC DNA]</scope>
</reference>
<protein>
    <recommendedName>
        <fullName evidence="2">Aminoglycoside phosphotransferase domain-containing protein</fullName>
    </recommendedName>
</protein>
<sequence length="334" mass="39298">MQKLPEQPDSPDNTEDLNEPRYEPGEYRIEIPVDTAREDIENSFLDFKVERIEYLSEGIGSTTFLVNGEFVFRFAKNEQSSASTEKEIKVLPEIQTKIDVPVPIFEYVGSQRSNLRLVGYKKIEGESLEKVDEKLTRQLATFFQQLHSIDIATAEQWRLHKQNFHSFYENELEDARGYVYSLLKQAYPADAQRIKDYIEQLFATYLSDKENFKNKPAVLHGDLEAEHIIFNKQSRKIAGIIDWGGARIGDPDYDLWRPYSHYGSEFVEEFLKHCPHQSPECLQKKLDFFFRAQMIHRTVRQIMLGDQEMARWNLVRVRKQALGIGYWYHELRED</sequence>
<evidence type="ECO:0000256" key="1">
    <source>
        <dbReference type="SAM" id="MobiDB-lite"/>
    </source>
</evidence>
<dbReference type="Gene3D" id="3.90.1200.10">
    <property type="match status" value="1"/>
</dbReference>
<dbReference type="InterPro" id="IPR051678">
    <property type="entry name" value="AGP_Transferase"/>
</dbReference>
<evidence type="ECO:0000313" key="3">
    <source>
        <dbReference type="EMBL" id="OGZ56325.1"/>
    </source>
</evidence>
<feature type="region of interest" description="Disordered" evidence="1">
    <location>
        <begin position="1"/>
        <end position="24"/>
    </location>
</feature>
<evidence type="ECO:0000313" key="4">
    <source>
        <dbReference type="Proteomes" id="UP000177954"/>
    </source>
</evidence>
<dbReference type="PANTHER" id="PTHR21310:SF42">
    <property type="entry name" value="BIFUNCTIONAL AAC_APH"/>
    <property type="match status" value="1"/>
</dbReference>
<dbReference type="InterPro" id="IPR011009">
    <property type="entry name" value="Kinase-like_dom_sf"/>
</dbReference>
<evidence type="ECO:0000259" key="2">
    <source>
        <dbReference type="Pfam" id="PF01636"/>
    </source>
</evidence>
<dbReference type="PANTHER" id="PTHR21310">
    <property type="entry name" value="AMINOGLYCOSIDE PHOSPHOTRANSFERASE-RELATED-RELATED"/>
    <property type="match status" value="1"/>
</dbReference>
<proteinExistence type="predicted"/>
<dbReference type="Gene3D" id="3.30.200.20">
    <property type="entry name" value="Phosphorylase Kinase, domain 1"/>
    <property type="match status" value="1"/>
</dbReference>
<dbReference type="SUPFAM" id="SSF56112">
    <property type="entry name" value="Protein kinase-like (PK-like)"/>
    <property type="match status" value="1"/>
</dbReference>